<dbReference type="EMBL" id="JBIAXI010000038">
    <property type="protein sequence ID" value="MFF4778901.1"/>
    <property type="molecule type" value="Genomic_DNA"/>
</dbReference>
<accession>A0ABW6VHU0</accession>
<keyword evidence="2" id="KW-0813">Transport</keyword>
<evidence type="ECO:0000256" key="3">
    <source>
        <dbReference type="ARBA" id="ARBA00022982"/>
    </source>
</evidence>
<evidence type="ECO:0000313" key="8">
    <source>
        <dbReference type="EMBL" id="MFF4778901.1"/>
    </source>
</evidence>
<keyword evidence="5" id="KW-0676">Redox-active center</keyword>
<protein>
    <recommendedName>
        <fullName evidence="6">Thioredoxin</fullName>
    </recommendedName>
</protein>
<dbReference type="PANTHER" id="PTHR45663:SF11">
    <property type="entry name" value="GEO12009P1"/>
    <property type="match status" value="1"/>
</dbReference>
<dbReference type="CDD" id="cd02947">
    <property type="entry name" value="TRX_family"/>
    <property type="match status" value="1"/>
</dbReference>
<dbReference type="PANTHER" id="PTHR45663">
    <property type="entry name" value="GEO12009P1"/>
    <property type="match status" value="1"/>
</dbReference>
<dbReference type="PROSITE" id="PS51352">
    <property type="entry name" value="THIOREDOXIN_2"/>
    <property type="match status" value="1"/>
</dbReference>
<comment type="caution">
    <text evidence="8">The sequence shown here is derived from an EMBL/GenBank/DDBJ whole genome shotgun (WGS) entry which is preliminary data.</text>
</comment>
<comment type="similarity">
    <text evidence="1 6">Belongs to the thioredoxin family.</text>
</comment>
<organism evidence="8 9">
    <name type="scientific">Microtetraspora fusca</name>
    <dbReference type="NCBI Taxonomy" id="1997"/>
    <lineage>
        <taxon>Bacteria</taxon>
        <taxon>Bacillati</taxon>
        <taxon>Actinomycetota</taxon>
        <taxon>Actinomycetes</taxon>
        <taxon>Streptosporangiales</taxon>
        <taxon>Streptosporangiaceae</taxon>
        <taxon>Microtetraspora</taxon>
    </lineage>
</organism>
<evidence type="ECO:0000256" key="5">
    <source>
        <dbReference type="ARBA" id="ARBA00023284"/>
    </source>
</evidence>
<dbReference type="InterPro" id="IPR013766">
    <property type="entry name" value="Thioredoxin_domain"/>
</dbReference>
<reference evidence="8 9" key="1">
    <citation type="submission" date="2024-10" db="EMBL/GenBank/DDBJ databases">
        <title>The Natural Products Discovery Center: Release of the First 8490 Sequenced Strains for Exploring Actinobacteria Biosynthetic Diversity.</title>
        <authorList>
            <person name="Kalkreuter E."/>
            <person name="Kautsar S.A."/>
            <person name="Yang D."/>
            <person name="Bader C.D."/>
            <person name="Teijaro C.N."/>
            <person name="Fluegel L."/>
            <person name="Davis C.M."/>
            <person name="Simpson J.R."/>
            <person name="Lauterbach L."/>
            <person name="Steele A.D."/>
            <person name="Gui C."/>
            <person name="Meng S."/>
            <person name="Li G."/>
            <person name="Viehrig K."/>
            <person name="Ye F."/>
            <person name="Su P."/>
            <person name="Kiefer A.F."/>
            <person name="Nichols A."/>
            <person name="Cepeda A.J."/>
            <person name="Yan W."/>
            <person name="Fan B."/>
            <person name="Jiang Y."/>
            <person name="Adhikari A."/>
            <person name="Zheng C.-J."/>
            <person name="Schuster L."/>
            <person name="Cowan T.M."/>
            <person name="Smanski M.J."/>
            <person name="Chevrette M.G."/>
            <person name="De Carvalho L.P.S."/>
            <person name="Shen B."/>
        </authorList>
    </citation>
    <scope>NUCLEOTIDE SEQUENCE [LARGE SCALE GENOMIC DNA]</scope>
    <source>
        <strain evidence="8 9">NPDC001281</strain>
    </source>
</reference>
<dbReference type="SUPFAM" id="SSF52833">
    <property type="entry name" value="Thioredoxin-like"/>
    <property type="match status" value="1"/>
</dbReference>
<keyword evidence="3" id="KW-0249">Electron transport</keyword>
<evidence type="ECO:0000256" key="2">
    <source>
        <dbReference type="ARBA" id="ARBA00022448"/>
    </source>
</evidence>
<dbReference type="RefSeq" id="WP_387347506.1">
    <property type="nucleotide sequence ID" value="NZ_JBIAXI010000038.1"/>
</dbReference>
<feature type="domain" description="Thioredoxin" evidence="7">
    <location>
        <begin position="1"/>
        <end position="110"/>
    </location>
</feature>
<dbReference type="Gene3D" id="3.40.30.10">
    <property type="entry name" value="Glutaredoxin"/>
    <property type="match status" value="1"/>
</dbReference>
<dbReference type="PIRSF" id="PIRSF000077">
    <property type="entry name" value="Thioredoxin"/>
    <property type="match status" value="1"/>
</dbReference>
<dbReference type="InterPro" id="IPR036249">
    <property type="entry name" value="Thioredoxin-like_sf"/>
</dbReference>
<sequence length="110" mass="12128">MPATPVDSVTEETFSARVLRAERPVLIQFWALWCHPCRMVTPIVEELAADRADTLDVIKVDIEQEPELAARHGVTAVPAFVVYSGGETRGSWVGAAPKRALEQKLDACLR</sequence>
<name>A0ABW6VHU0_MICFU</name>
<gene>
    <name evidence="8" type="ORF">ACFY05_39355</name>
</gene>
<dbReference type="InterPro" id="IPR005746">
    <property type="entry name" value="Thioredoxin"/>
</dbReference>
<keyword evidence="9" id="KW-1185">Reference proteome</keyword>
<dbReference type="Pfam" id="PF00085">
    <property type="entry name" value="Thioredoxin"/>
    <property type="match status" value="1"/>
</dbReference>
<evidence type="ECO:0000256" key="4">
    <source>
        <dbReference type="ARBA" id="ARBA00023157"/>
    </source>
</evidence>
<evidence type="ECO:0000256" key="1">
    <source>
        <dbReference type="ARBA" id="ARBA00008987"/>
    </source>
</evidence>
<proteinExistence type="inferred from homology"/>
<evidence type="ECO:0000256" key="6">
    <source>
        <dbReference type="PIRNR" id="PIRNR000077"/>
    </source>
</evidence>
<evidence type="ECO:0000259" key="7">
    <source>
        <dbReference type="PROSITE" id="PS51352"/>
    </source>
</evidence>
<evidence type="ECO:0000313" key="9">
    <source>
        <dbReference type="Proteomes" id="UP001602119"/>
    </source>
</evidence>
<keyword evidence="4" id="KW-1015">Disulfide bond</keyword>
<dbReference type="Proteomes" id="UP001602119">
    <property type="component" value="Unassembled WGS sequence"/>
</dbReference>